<dbReference type="EMBL" id="LAZR01049356">
    <property type="protein sequence ID" value="KKK89835.1"/>
    <property type="molecule type" value="Genomic_DNA"/>
</dbReference>
<dbReference type="AlphaFoldDB" id="A0A0F8ZV70"/>
<protein>
    <submittedName>
        <fullName evidence="2">Uncharacterized protein</fullName>
    </submittedName>
</protein>
<keyword evidence="1" id="KW-0812">Transmembrane</keyword>
<feature type="transmembrane region" description="Helical" evidence="1">
    <location>
        <begin position="66"/>
        <end position="86"/>
    </location>
</feature>
<keyword evidence="1" id="KW-1133">Transmembrane helix</keyword>
<reference evidence="2" key="1">
    <citation type="journal article" date="2015" name="Nature">
        <title>Complex archaea that bridge the gap between prokaryotes and eukaryotes.</title>
        <authorList>
            <person name="Spang A."/>
            <person name="Saw J.H."/>
            <person name="Jorgensen S.L."/>
            <person name="Zaremba-Niedzwiedzka K."/>
            <person name="Martijn J."/>
            <person name="Lind A.E."/>
            <person name="van Eijk R."/>
            <person name="Schleper C."/>
            <person name="Guy L."/>
            <person name="Ettema T.J."/>
        </authorList>
    </citation>
    <scope>NUCLEOTIDE SEQUENCE</scope>
</reference>
<feature type="transmembrane region" description="Helical" evidence="1">
    <location>
        <begin position="27"/>
        <end position="46"/>
    </location>
</feature>
<evidence type="ECO:0000313" key="2">
    <source>
        <dbReference type="EMBL" id="KKK89835.1"/>
    </source>
</evidence>
<proteinExistence type="predicted"/>
<comment type="caution">
    <text evidence="2">The sequence shown here is derived from an EMBL/GenBank/DDBJ whole genome shotgun (WGS) entry which is preliminary data.</text>
</comment>
<feature type="non-terminal residue" evidence="2">
    <location>
        <position position="122"/>
    </location>
</feature>
<sequence>MIDFKSVLKEKVSEEVTENIRWNLKDIFKVFLFFFFMMQVGIPVLLKIMNHVLGLNLLDLFNQNTVILSLSLFVNILTCLYVFYIIRSKYGLPITSLGFTTSNWKNDVRFGLKHYFIVLPFI</sequence>
<organism evidence="2">
    <name type="scientific">marine sediment metagenome</name>
    <dbReference type="NCBI Taxonomy" id="412755"/>
    <lineage>
        <taxon>unclassified sequences</taxon>
        <taxon>metagenomes</taxon>
        <taxon>ecological metagenomes</taxon>
    </lineage>
</organism>
<evidence type="ECO:0000256" key="1">
    <source>
        <dbReference type="SAM" id="Phobius"/>
    </source>
</evidence>
<gene>
    <name evidence="2" type="ORF">LCGC14_2729100</name>
</gene>
<name>A0A0F8ZV70_9ZZZZ</name>
<accession>A0A0F8ZV70</accession>
<keyword evidence="1" id="KW-0472">Membrane</keyword>